<dbReference type="RefSeq" id="WP_209820719.1">
    <property type="nucleotide sequence ID" value="NZ_JAVDTL010000004.1"/>
</dbReference>
<organism evidence="2 5">
    <name type="scientific">Acidovorax delafieldii</name>
    <name type="common">Pseudomonas delafieldii</name>
    <dbReference type="NCBI Taxonomy" id="47920"/>
    <lineage>
        <taxon>Bacteria</taxon>
        <taxon>Pseudomonadati</taxon>
        <taxon>Pseudomonadota</taxon>
        <taxon>Betaproteobacteria</taxon>
        <taxon>Burkholderiales</taxon>
        <taxon>Comamonadaceae</taxon>
        <taxon>Acidovorax</taxon>
    </lineage>
</organism>
<sequence>MADLKDEIKLVANADGVETGVSRAKRSLATLGQAVDQVGEQGERGFKRFGAGSDEAGRRIDSTTKGMVSSLQRQIAALEAGGTATRQYQESIARLRGADMNVLKPYLDQLDAAKTKAEGAAKANQGMEKSMGTLGTAAGFLRAQMVALVGSFTFAAGVAYVRQMTDALDALNDVKDATGASIENISALENVAMRTGTTLDVVTTSMVKLNEVLNKAKPGSDQALALKAIGLEAEELRKLDPAEALRRVAVALSEYADDGNKARLVQGFFSKSIREMAPFLADLAEQTQLVGKVTSEQTAEAEKFNKQLFELKTRSADAGRAMVSGMLPGLNQIAEAMNKGAKEGGLLLGVYRAIAEFGSIAFGTDKLGKELSAAKDYRAEMTRLSRLMQGPLLVQERDPENDANNRRVASLRAQLEAVQKKALQATDAIKGLVDPPKPPEAPEKPSVVAPEDAATLNAALNDALAARLQAYKNNDKAILDNRKAFYDTLGLLTKLGTKSELDAVEESLAKEEEVWAERKANFTAELAEATKKKNSQAEIARITGQMQDAERDYYQTVAKLRADATLAEQKYSDALADRISKQLAAAGAAQEQVRLAQLEGKAIGLTGDALREHNQLQVEDKARRLEALALWASGVDASGKLAQAYLDEAAALRKLHTEQGANRSAQLVNEYVKGIEDSNKLLQAELGLMGQSEQARNTALEQLRIQLDLEKKIAEVKSLEGDTPERAARIAQLEAGAAIAKANAANKAFLDEWKTSVGKYDDIFRQGFADMLNNGKNGWKSFTKSLATTFKTTVADQLYKAFAQPFVVNIVGNLLGLLGGGASAVVGGAAAAASGGSALSGLGTLASGASLIAGNFGAGLTTGLGQLMSGNIVGGLQLGTGLIGSGATAGGLGTIMGVLGPIALGVGALMAIAKATKGETRTGGQFGVSFDGTVTNQRRGQTYTYQGQQFDRDFSNGQRNALIAGQAYRLEGDPVQNEQAIRDAVSGTASGINAFLKALGSKATLTGFSAGLETSSKGRGGVFAGGILSDGITFGESGKGDNYAGTLYEKFSTNSPDFKTALENFTLDLKQSTIQALQSVGDIPQTVQKMLKGVDAEALSEEAANALLESINAQILGVQNLTSAFEAMGLDKLAQMGFDAASGLAAAAGGFDKLQTNLNTYYDNFYTDEQKRANLQKQLDKQFAALGIDVPKNREEFSRLVEDTLAQVEVQDKARASLSQQINDAVAGAGKDGFTLADAAGRSIVSGINPALLGDGPADPALAGKLNGFLAGVSDLAAKGLDPVAFDKGLAGLIDVNAEVLGIGKDASKTAATLLALSGTFAQLNESADDAAARIAKEQADARDKALRGLERAIAKEKEALQSQIDVAQDVASTMSGLFDLLKSNVQELYGEVDSTRAMLAVQGNDFITQALATARTTGYLPDETQLADAISAARGGLDQNSFGNSAERDYAALVLAGKLSELEGLTGKQLTSAELTVKELESQSKQLDKTLDYWKEQIEIANGTYEATLSVTEAIKTLEKLMFPDKGEIGTLKPQQVGGVVSGGASFGPGYGSVDNTPAKIDPTTGKRTFSDGSSDYLTENELDLYRRGILGGVYASTAIPKFDVGTNYVPRDMLAQIHEGEAIVPKAFNPWANGGATSSGDAELIAEVRALREEVRALRVANEDTADASTQTAQVLTRVTQNGNGMIITDAPLVAA</sequence>
<keyword evidence="1" id="KW-0175">Coiled coil</keyword>
<evidence type="ECO:0008006" key="6">
    <source>
        <dbReference type="Google" id="ProtNLM"/>
    </source>
</evidence>
<feature type="coiled-coil region" evidence="1">
    <location>
        <begin position="401"/>
        <end position="428"/>
    </location>
</feature>
<evidence type="ECO:0000313" key="2">
    <source>
        <dbReference type="EMBL" id="MDR6767732.1"/>
    </source>
</evidence>
<protein>
    <recommendedName>
        <fullName evidence="6">Tail length tape measure protein</fullName>
    </recommendedName>
</protein>
<evidence type="ECO:0000313" key="4">
    <source>
        <dbReference type="Proteomes" id="UP001249076"/>
    </source>
</evidence>
<evidence type="ECO:0000313" key="5">
    <source>
        <dbReference type="Proteomes" id="UP001253458"/>
    </source>
</evidence>
<dbReference type="Proteomes" id="UP001249076">
    <property type="component" value="Unassembled WGS sequence"/>
</dbReference>
<comment type="caution">
    <text evidence="2">The sequence shown here is derived from an EMBL/GenBank/DDBJ whole genome shotgun (WGS) entry which is preliminary data.</text>
</comment>
<evidence type="ECO:0000313" key="3">
    <source>
        <dbReference type="EMBL" id="MDR6839714.1"/>
    </source>
</evidence>
<feature type="coiled-coil region" evidence="1">
    <location>
        <begin position="1471"/>
        <end position="1498"/>
    </location>
</feature>
<dbReference type="Proteomes" id="UP001253458">
    <property type="component" value="Unassembled WGS sequence"/>
</dbReference>
<name>A0AAJ2F1X2_ACIDE</name>
<dbReference type="EMBL" id="JAVDTL010000004">
    <property type="protein sequence ID" value="MDR6767732.1"/>
    <property type="molecule type" value="Genomic_DNA"/>
</dbReference>
<gene>
    <name evidence="2" type="ORF">J2W88_003013</name>
    <name evidence="3" type="ORF">J2W93_004582</name>
</gene>
<accession>A0AAJ2F1X2</accession>
<evidence type="ECO:0000256" key="1">
    <source>
        <dbReference type="SAM" id="Coils"/>
    </source>
</evidence>
<proteinExistence type="predicted"/>
<dbReference type="EMBL" id="JAVDTS010000011">
    <property type="protein sequence ID" value="MDR6839714.1"/>
    <property type="molecule type" value="Genomic_DNA"/>
</dbReference>
<reference evidence="2 4" key="1">
    <citation type="submission" date="2023-07" db="EMBL/GenBank/DDBJ databases">
        <title>Sorghum-associated microbial communities from plants grown in Nebraska, USA.</title>
        <authorList>
            <person name="Schachtman D."/>
        </authorList>
    </citation>
    <scope>NUCLEOTIDE SEQUENCE</scope>
    <source>
        <strain evidence="3 4">BE105</strain>
        <strain evidence="2">BE69</strain>
    </source>
</reference>
<keyword evidence="4" id="KW-1185">Reference proteome</keyword>